<feature type="non-terminal residue" evidence="1">
    <location>
        <position position="1"/>
    </location>
</feature>
<sequence>RLELCCGRRIGHLCFGEFRQPNICELLSSPSKQPNLSETQ</sequence>
<name>A0A2P4ZY94_9HYPO</name>
<dbReference type="AlphaFoldDB" id="A0A2P4ZY94"/>
<dbReference type="GeneID" id="36347332"/>
<proteinExistence type="predicted"/>
<evidence type="ECO:0000313" key="1">
    <source>
        <dbReference type="EMBL" id="PON29274.1"/>
    </source>
</evidence>
<keyword evidence="2" id="KW-1185">Reference proteome</keyword>
<gene>
    <name evidence="1" type="ORF">TGAM01_v201523</name>
</gene>
<accession>A0A2P4ZY94</accession>
<reference evidence="1 2" key="1">
    <citation type="journal article" date="2016" name="Genome Announc.">
        <title>Draft Whole-Genome Sequence of Trichoderma gamsii T6085, a Promising Biocontrol Agent of Fusarium Head Blight on Wheat.</title>
        <authorList>
            <person name="Baroncelli R."/>
            <person name="Zapparata A."/>
            <person name="Piaggeschi G."/>
            <person name="Sarrocco S."/>
            <person name="Vannacci G."/>
        </authorList>
    </citation>
    <scope>NUCLEOTIDE SEQUENCE [LARGE SCALE GENOMIC DNA]</scope>
    <source>
        <strain evidence="1 2">T6085</strain>
    </source>
</reference>
<organism evidence="1 2">
    <name type="scientific">Trichoderma gamsii</name>
    <dbReference type="NCBI Taxonomy" id="398673"/>
    <lineage>
        <taxon>Eukaryota</taxon>
        <taxon>Fungi</taxon>
        <taxon>Dikarya</taxon>
        <taxon>Ascomycota</taxon>
        <taxon>Pezizomycotina</taxon>
        <taxon>Sordariomycetes</taxon>
        <taxon>Hypocreomycetidae</taxon>
        <taxon>Hypocreales</taxon>
        <taxon>Hypocreaceae</taxon>
        <taxon>Trichoderma</taxon>
    </lineage>
</organism>
<dbReference type="EMBL" id="JPDN02000004">
    <property type="protein sequence ID" value="PON29274.1"/>
    <property type="molecule type" value="Genomic_DNA"/>
</dbReference>
<dbReference type="Proteomes" id="UP000054821">
    <property type="component" value="Unassembled WGS sequence"/>
</dbReference>
<comment type="caution">
    <text evidence="1">The sequence shown here is derived from an EMBL/GenBank/DDBJ whole genome shotgun (WGS) entry which is preliminary data.</text>
</comment>
<evidence type="ECO:0000313" key="2">
    <source>
        <dbReference type="Proteomes" id="UP000054821"/>
    </source>
</evidence>
<dbReference type="RefSeq" id="XP_024406394.1">
    <property type="nucleotide sequence ID" value="XM_024548783.1"/>
</dbReference>
<protein>
    <submittedName>
        <fullName evidence="1">Uncharacterized protein</fullName>
    </submittedName>
</protein>